<evidence type="ECO:0000256" key="2">
    <source>
        <dbReference type="ARBA" id="ARBA00004397"/>
    </source>
</evidence>
<dbReference type="PANTHER" id="PTHR13803:SF5">
    <property type="entry name" value="PROTEIN TRANSPORT PROTEIN SEC24C"/>
    <property type="match status" value="1"/>
</dbReference>
<feature type="region of interest" description="Disordered" evidence="8">
    <location>
        <begin position="1"/>
        <end position="287"/>
    </location>
</feature>
<keyword evidence="6" id="KW-0653">Protein transport</keyword>
<dbReference type="Gene3D" id="3.40.50.410">
    <property type="entry name" value="von Willebrand factor, type A domain"/>
    <property type="match status" value="1"/>
</dbReference>
<dbReference type="InterPro" id="IPR036174">
    <property type="entry name" value="Znf_Sec23_Sec24_sf"/>
</dbReference>
<dbReference type="Ensembl" id="ENSSANT00000090483.1">
    <property type="protein sequence ID" value="ENSSANP00000085129.1"/>
    <property type="gene ID" value="ENSSANG00000040296.1"/>
</dbReference>
<feature type="domain" description="Sec23/Sec24 trunk" evidence="11">
    <location>
        <begin position="457"/>
        <end position="701"/>
    </location>
</feature>
<feature type="compositionally biased region" description="Pro residues" evidence="8">
    <location>
        <begin position="208"/>
        <end position="217"/>
    </location>
</feature>
<dbReference type="InterPro" id="IPR036175">
    <property type="entry name" value="Sec23/24_helical_dom_sf"/>
</dbReference>
<dbReference type="Pfam" id="PF04810">
    <property type="entry name" value="zf-Sec23_Sec24"/>
    <property type="match status" value="1"/>
</dbReference>
<evidence type="ECO:0000259" key="13">
    <source>
        <dbReference type="Pfam" id="PF08033"/>
    </source>
</evidence>
<dbReference type="Gene3D" id="2.30.30.380">
    <property type="entry name" value="Zn-finger domain of Sec23/24"/>
    <property type="match status" value="1"/>
</dbReference>
<evidence type="ECO:0000259" key="10">
    <source>
        <dbReference type="Pfam" id="PF04810"/>
    </source>
</evidence>
<dbReference type="PANTHER" id="PTHR13803">
    <property type="entry name" value="SEC24-RELATED PROTEIN"/>
    <property type="match status" value="1"/>
</dbReference>
<organism evidence="14 15">
    <name type="scientific">Sinocyclocheilus anshuiensis</name>
    <dbReference type="NCBI Taxonomy" id="1608454"/>
    <lineage>
        <taxon>Eukaryota</taxon>
        <taxon>Metazoa</taxon>
        <taxon>Chordata</taxon>
        <taxon>Craniata</taxon>
        <taxon>Vertebrata</taxon>
        <taxon>Euteleostomi</taxon>
        <taxon>Actinopterygii</taxon>
        <taxon>Neopterygii</taxon>
        <taxon>Teleostei</taxon>
        <taxon>Ostariophysi</taxon>
        <taxon>Cypriniformes</taxon>
        <taxon>Cyprinidae</taxon>
        <taxon>Cyprininae</taxon>
        <taxon>Sinocyclocheilus</taxon>
    </lineage>
</organism>
<evidence type="ECO:0000256" key="1">
    <source>
        <dbReference type="ARBA" id="ARBA00004299"/>
    </source>
</evidence>
<dbReference type="Pfam" id="PF04811">
    <property type="entry name" value="Sec23_trunk"/>
    <property type="match status" value="1"/>
</dbReference>
<gene>
    <name evidence="14" type="primary">LOC107684100</name>
</gene>
<dbReference type="InterPro" id="IPR012990">
    <property type="entry name" value="Beta-sandwich_Sec23_24"/>
</dbReference>
<dbReference type="InterPro" id="IPR006900">
    <property type="entry name" value="Sec23/24_helical_dom"/>
</dbReference>
<dbReference type="InterPro" id="IPR006895">
    <property type="entry name" value="Znf_Sec23_Sec24"/>
</dbReference>
<feature type="domain" description="Zinc finger Sec23/Sec24-type" evidence="10">
    <location>
        <begin position="380"/>
        <end position="418"/>
    </location>
</feature>
<dbReference type="GO" id="GO:0030127">
    <property type="term" value="C:COPII vesicle coat"/>
    <property type="evidence" value="ECO:0007669"/>
    <property type="project" value="InterPro"/>
</dbReference>
<dbReference type="GO" id="GO:0005829">
    <property type="term" value="C:cytosol"/>
    <property type="evidence" value="ECO:0007669"/>
    <property type="project" value="UniProtKB-SubCell"/>
</dbReference>
<dbReference type="FunFam" id="3.40.50.410:FF:000020">
    <property type="entry name" value="protein transport protein Sec24D isoform X1"/>
    <property type="match status" value="1"/>
</dbReference>
<evidence type="ECO:0000256" key="6">
    <source>
        <dbReference type="ARBA" id="ARBA00022927"/>
    </source>
</evidence>
<comment type="similarity">
    <text evidence="4">Belongs to the SEC23/SEC24 family. SEC24 subfamily.</text>
</comment>
<dbReference type="Gene3D" id="1.20.120.730">
    <property type="entry name" value="Sec23/Sec24 helical domain"/>
    <property type="match status" value="2"/>
</dbReference>
<dbReference type="Pfam" id="PF04815">
    <property type="entry name" value="Sec23_helical"/>
    <property type="match status" value="1"/>
</dbReference>
<dbReference type="GO" id="GO:0090110">
    <property type="term" value="P:COPII-coated vesicle cargo loading"/>
    <property type="evidence" value="ECO:0007669"/>
    <property type="project" value="TreeGrafter"/>
</dbReference>
<dbReference type="SUPFAM" id="SSF82919">
    <property type="entry name" value="Zn-finger domain of Sec23/24"/>
    <property type="match status" value="1"/>
</dbReference>
<keyword evidence="7" id="KW-0968">Cytoplasmic vesicle</keyword>
<feature type="compositionally biased region" description="Low complexity" evidence="8">
    <location>
        <begin position="230"/>
        <end position="240"/>
    </location>
</feature>
<dbReference type="Pfam" id="PF08033">
    <property type="entry name" value="Sec23_BS"/>
    <property type="match status" value="1"/>
</dbReference>
<dbReference type="GO" id="GO:0000149">
    <property type="term" value="F:SNARE binding"/>
    <property type="evidence" value="ECO:0007669"/>
    <property type="project" value="TreeGrafter"/>
</dbReference>
<dbReference type="SUPFAM" id="SSF81811">
    <property type="entry name" value="Helical domain of Sec23/24"/>
    <property type="match status" value="1"/>
</dbReference>
<evidence type="ECO:0000313" key="15">
    <source>
        <dbReference type="Proteomes" id="UP000472260"/>
    </source>
</evidence>
<dbReference type="AlphaFoldDB" id="A0A671RN97"/>
<accession>A0A671RN97</accession>
<sequence length="1036" mass="113277">MSAPYTPAAPPTFPPTSTAPSQPPPTEAVAQPPPQSYYGAPPPAQLPFPNAFSSTGPTQPQAPPPVSPQSFPQAPPVSQPPFSTAQVPPGPTQSYGGPLPPTQPSFSRPLLPTSQPSTFPAGPPPTSTPSQLPGVMQPQPPVSQPSPYHSGPPLTSTGFPPQVGAPPRPPFAGMQGPPMASQGPPMASQGLPLASQGSPMAQANHVPPTQPGMPPGPINASLSGPPPQPGMQGYPPQQNGAFGQVRGPQPGYTGPYPGQPNYGAPSGAPAAAPPALKRLDPDSIPSPIQVIEDDKANKGSEPFTTGVRGQAPPLVTTKFQVKDQGNASPRYIRCTAYNIPCNSDMAKQSQVPLAAVIKPLAPLPPDETPPYLVDHGESGPIRCNRCKAYMCPYMQFIEGGRRFQCGFCSCVTEVPPHYFQHLDHTGKRVDCYDRPELSMGSYEFTATVDYCKNNKIPQPPAFIFLIDVSYNAVKNGMVGIVCQELKTLLDYLPRENPDVESNIRVGFVTYNKVLHFYNVKASLAQPQMMVVSDVADMFVPLLDGFLVNVSESRVVIESLLDQIPEMFADTRETESVFGPVIQAGLEALKAADCAGKLFVFHSSLPIAEAPGKLKNREDKKLVGTDKEKSLFQPQVSFYNTLAKECVAQGCCVDLFLFPNQYVDVATLGVVPTSTSGSIYKYTYFQASSDQERFLNDLRRDVQKQVGFDALMRVRTSTGIRATDFFGSFYMSNTTDVELAGLDCDKTVTVEFRHDDKLSEETGALMQCAVLYTSCSGQRRLRIHNMAVNCCSQLADLYRNCETDTIINFFAKYAYRSVLCSPIKNVRDSLVNQCAQILACYRKNCASPSSAGQVTMENQHTKTQCTVLSYKYYLLMIKYLQCFCHILHCAHSLIFTYIFLSLFLMSLPVAVRNSEERLSRGGVYLLENGLNIFLWVGVNAQQELLQNIFGTPAFGQIDPNMTSLPALDNPFSKRLREIIESFRAQRSRYMKLMVVKQEDKLELIFKHFLVEDKSNNGGASYVDFLCHMHKEIRQLLS</sequence>
<feature type="domain" description="Sec23/Sec24 beta-sandwich" evidence="13">
    <location>
        <begin position="706"/>
        <end position="789"/>
    </location>
</feature>
<dbReference type="GO" id="GO:0008270">
    <property type="term" value="F:zinc ion binding"/>
    <property type="evidence" value="ECO:0007669"/>
    <property type="project" value="InterPro"/>
</dbReference>
<dbReference type="GO" id="GO:0005789">
    <property type="term" value="C:endoplasmic reticulum membrane"/>
    <property type="evidence" value="ECO:0007669"/>
    <property type="project" value="UniProtKB-SubCell"/>
</dbReference>
<feature type="domain" description="Sec23/Sec24 helical" evidence="12">
    <location>
        <begin position="802"/>
        <end position="856"/>
    </location>
</feature>
<dbReference type="InterPro" id="IPR029006">
    <property type="entry name" value="ADF-H/Gelsolin-like_dom_sf"/>
</dbReference>
<dbReference type="Proteomes" id="UP000472260">
    <property type="component" value="Unassembled WGS sequence"/>
</dbReference>
<dbReference type="InterPro" id="IPR036180">
    <property type="entry name" value="Gelsolin-like_dom_sf"/>
</dbReference>
<dbReference type="SUPFAM" id="SSF53300">
    <property type="entry name" value="vWA-like"/>
    <property type="match status" value="1"/>
</dbReference>
<dbReference type="GO" id="GO:0070971">
    <property type="term" value="C:endoplasmic reticulum exit site"/>
    <property type="evidence" value="ECO:0007669"/>
    <property type="project" value="TreeGrafter"/>
</dbReference>
<keyword evidence="15" id="KW-1185">Reference proteome</keyword>
<reference evidence="14" key="1">
    <citation type="submission" date="2025-08" db="UniProtKB">
        <authorList>
            <consortium name="Ensembl"/>
        </authorList>
    </citation>
    <scope>IDENTIFICATION</scope>
</reference>
<keyword evidence="5" id="KW-0813">Transport</keyword>
<evidence type="ECO:0000259" key="11">
    <source>
        <dbReference type="Pfam" id="PF04811"/>
    </source>
</evidence>
<proteinExistence type="inferred from homology"/>
<dbReference type="CDD" id="cd01479">
    <property type="entry name" value="Sec24-like"/>
    <property type="match status" value="1"/>
</dbReference>
<feature type="compositionally biased region" description="Low complexity" evidence="8">
    <location>
        <begin position="247"/>
        <end position="275"/>
    </location>
</feature>
<dbReference type="GO" id="GO:0006886">
    <property type="term" value="P:intracellular protein transport"/>
    <property type="evidence" value="ECO:0007669"/>
    <property type="project" value="InterPro"/>
</dbReference>
<dbReference type="InterPro" id="IPR006896">
    <property type="entry name" value="Sec23/24_trunk_dom"/>
</dbReference>
<dbReference type="SUPFAM" id="SSF81995">
    <property type="entry name" value="beta-sandwich domain of Sec23/24"/>
    <property type="match status" value="1"/>
</dbReference>
<feature type="compositionally biased region" description="Pro residues" evidence="8">
    <location>
        <begin position="60"/>
        <end position="79"/>
    </location>
</feature>
<evidence type="ECO:0000256" key="3">
    <source>
        <dbReference type="ARBA" id="ARBA00004514"/>
    </source>
</evidence>
<evidence type="ECO:0000256" key="7">
    <source>
        <dbReference type="ARBA" id="ARBA00023329"/>
    </source>
</evidence>
<dbReference type="FunFam" id="2.30.30.380:FF:000003">
    <property type="entry name" value="SEC24 homolog D, COPII coat complex component"/>
    <property type="match status" value="1"/>
</dbReference>
<dbReference type="SUPFAM" id="SSF82754">
    <property type="entry name" value="C-terminal, gelsolin-like domain of Sec23/24"/>
    <property type="match status" value="1"/>
</dbReference>
<evidence type="ECO:0000256" key="4">
    <source>
        <dbReference type="ARBA" id="ARBA00008334"/>
    </source>
</evidence>
<evidence type="ECO:0000259" key="9">
    <source>
        <dbReference type="Pfam" id="PF00626"/>
    </source>
</evidence>
<dbReference type="Gene3D" id="3.40.20.10">
    <property type="entry name" value="Severin"/>
    <property type="match status" value="1"/>
</dbReference>
<dbReference type="InterPro" id="IPR041742">
    <property type="entry name" value="Sec24-like_trunk_dom"/>
</dbReference>
<feature type="domain" description="Gelsolin-like" evidence="9">
    <location>
        <begin position="906"/>
        <end position="978"/>
    </location>
</feature>
<evidence type="ECO:0000259" key="12">
    <source>
        <dbReference type="Pfam" id="PF04815"/>
    </source>
</evidence>
<dbReference type="InterPro" id="IPR050550">
    <property type="entry name" value="SEC23_SEC24_subfamily"/>
</dbReference>
<dbReference type="InterPro" id="IPR007123">
    <property type="entry name" value="Gelsolin-like_dom"/>
</dbReference>
<evidence type="ECO:0000256" key="8">
    <source>
        <dbReference type="SAM" id="MobiDB-lite"/>
    </source>
</evidence>
<feature type="compositionally biased region" description="Pro residues" evidence="8">
    <location>
        <begin position="21"/>
        <end position="46"/>
    </location>
</feature>
<evidence type="ECO:0000256" key="5">
    <source>
        <dbReference type="ARBA" id="ARBA00022448"/>
    </source>
</evidence>
<dbReference type="Pfam" id="PF00626">
    <property type="entry name" value="Gelsolin"/>
    <property type="match status" value="1"/>
</dbReference>
<dbReference type="InterPro" id="IPR036465">
    <property type="entry name" value="vWFA_dom_sf"/>
</dbReference>
<protein>
    <submittedName>
        <fullName evidence="14">Protein transport protein Sec24C-like</fullName>
    </submittedName>
</protein>
<reference evidence="14" key="2">
    <citation type="submission" date="2025-09" db="UniProtKB">
        <authorList>
            <consortium name="Ensembl"/>
        </authorList>
    </citation>
    <scope>IDENTIFICATION</scope>
</reference>
<name>A0A671RN97_9TELE</name>
<evidence type="ECO:0000313" key="14">
    <source>
        <dbReference type="Ensembl" id="ENSSANP00000085129.1"/>
    </source>
</evidence>
<comment type="subcellular location">
    <subcellularLocation>
        <location evidence="3">Cytoplasm</location>
        <location evidence="3">Cytosol</location>
    </subcellularLocation>
    <subcellularLocation>
        <location evidence="1">Cytoplasmic vesicle</location>
        <location evidence="1">COPII-coated vesicle membrane</location>
        <topology evidence="1">Peripheral membrane protein</topology>
        <orientation evidence="1">Cytoplasmic side</orientation>
    </subcellularLocation>
    <subcellularLocation>
        <location evidence="2">Endoplasmic reticulum membrane</location>
        <topology evidence="2">Peripheral membrane protein</topology>
        <orientation evidence="2">Cytoplasmic side</orientation>
    </subcellularLocation>
</comment>
<dbReference type="Gene3D" id="2.60.40.1670">
    <property type="entry name" value="beta-sandwich domain of Sec23/24"/>
    <property type="match status" value="1"/>
</dbReference>